<dbReference type="PANTHER" id="PTHR39210">
    <property type="entry name" value="HEPARIN-SULFATE LYASE"/>
    <property type="match status" value="1"/>
</dbReference>
<dbReference type="InterPro" id="IPR008929">
    <property type="entry name" value="Chondroitin_lyas"/>
</dbReference>
<gene>
    <name evidence="7" type="ORF">MWH26_06310</name>
</gene>
<evidence type="ECO:0000313" key="8">
    <source>
        <dbReference type="Proteomes" id="UP000829647"/>
    </source>
</evidence>
<keyword evidence="3" id="KW-0574">Periplasm</keyword>
<feature type="chain" id="PRO_5045503870" evidence="5">
    <location>
        <begin position="22"/>
        <end position="982"/>
    </location>
</feature>
<feature type="signal peptide" evidence="5">
    <location>
        <begin position="1"/>
        <end position="21"/>
    </location>
</feature>
<keyword evidence="4" id="KW-0456">Lyase</keyword>
<dbReference type="Proteomes" id="UP000829647">
    <property type="component" value="Chromosome"/>
</dbReference>
<keyword evidence="8" id="KW-1185">Reference proteome</keyword>
<feature type="domain" description="Heparinase II/III-like C-terminal" evidence="6">
    <location>
        <begin position="402"/>
        <end position="630"/>
    </location>
</feature>
<proteinExistence type="predicted"/>
<evidence type="ECO:0000256" key="5">
    <source>
        <dbReference type="SAM" id="SignalP"/>
    </source>
</evidence>
<accession>A0ABY4JCH7</accession>
<keyword evidence="2 5" id="KW-0732">Signal</keyword>
<dbReference type="Gene3D" id="1.50.10.100">
    <property type="entry name" value="Chondroitin AC/alginate lyase"/>
    <property type="match status" value="1"/>
</dbReference>
<evidence type="ECO:0000313" key="7">
    <source>
        <dbReference type="EMBL" id="UPL50515.1"/>
    </source>
</evidence>
<reference evidence="7 8" key="1">
    <citation type="submission" date="2022-04" db="EMBL/GenBank/DDBJ databases">
        <title>Hymenobacter sp. isolated from the air.</title>
        <authorList>
            <person name="Won M."/>
            <person name="Lee C.-M."/>
            <person name="Woen H.-Y."/>
            <person name="Kwon S.-W."/>
        </authorList>
    </citation>
    <scope>NUCLEOTIDE SEQUENCE [LARGE SCALE GENOMIC DNA]</scope>
    <source>
        <strain evidence="8">5516 S-25</strain>
    </source>
</reference>
<dbReference type="InterPro" id="IPR026444">
    <property type="entry name" value="Secre_tail"/>
</dbReference>
<evidence type="ECO:0000256" key="4">
    <source>
        <dbReference type="ARBA" id="ARBA00023239"/>
    </source>
</evidence>
<name>A0ABY4JCH7_9BACT</name>
<dbReference type="InterPro" id="IPR012480">
    <property type="entry name" value="Hepar_II_III_C"/>
</dbReference>
<organism evidence="7 8">
    <name type="scientific">Hymenobacter sublimis</name>
    <dbReference type="NCBI Taxonomy" id="2933777"/>
    <lineage>
        <taxon>Bacteria</taxon>
        <taxon>Pseudomonadati</taxon>
        <taxon>Bacteroidota</taxon>
        <taxon>Cytophagia</taxon>
        <taxon>Cytophagales</taxon>
        <taxon>Hymenobacteraceae</taxon>
        <taxon>Hymenobacter</taxon>
    </lineage>
</organism>
<sequence>MRRKLLLALHFLYFFIFSAHAQTGSWDPAGATPTFPRTLLTAAAIPAGQEFIAQPANLTLYESVYGSLAAGPGSENSSADGRRARATFAKNAAFVLLMDRKPDAGTLTALPTSERTAYQQQVVAALESLNPAVEAFASFSGTTYTEWQWRSKELIDYLIAYDLLRGVGVPESQLLVSKAKLQQFAGNLYRESNRAFLGVYFYRQVKNNHTLMTAAALGMAAVVLNDATSLDINQQPVNWINAGLFHIDNVLWEDAQRQSDPAALAGYAEGPYYFKYAFLNCLPFFRALGNFAPDASFSCTYNGTTRSIRNPYFDPRYDQLYEWITAILMPDGRFPALEDSYVDMGMPELALTGKRRYVVPLHLQHLAPGQLNSLTAQLRDVTVDMRAAYLAAQITPTPRSRPTLTHLPHSGNLVLQAGPDSAATYLHLYGKSGAVQTNSGGHNQADATSFILHAQGQLLALDAGYLSFNRRAEVGQAANHNLVLIDGAGPAMGTAGAANEASTSLPRAFAAAGLAFGEARTTYQNATVTRKVLFIRNRYYLLADFVQSAAPRRYTWQLHGYGLADGTAQTGTFQSSLAQHEGSWEKNGARLQAHIATPSPAATYRTATGVHELVYNTPENHTTLLVDQSGAAQTQFLAALYPGTAAATPALITTTSTAATAALTTTTDGFRDAAFTQSDTVLTTNSGLAQTISSDALLTFLSVDDVDMPVQAFLDQGTQLRYGSHLLLQSVRRVTMSWQQTATRSFAGYVSGATTLRISLPSGAAVTGPGVTTSSFDAATGQLVITFSQASSFEVQVASRPLPVELTFFGARRQGTAVELSWQTATELQNRGFAVQRSLDAGRTFQLVAFVAGRGTSTQAATYRYTDEAAPTTPVHYRLQQQDLDGTAHYSAVVRVAGATPAATLTAAPVPARDVLTVSFPDPSQLVHLHLLDSQGRVVVRQQFQHQTRLHLQALPAGLYYLRALNTTGQLIAPAVKVLVEK</sequence>
<dbReference type="NCBIfam" id="TIGR04183">
    <property type="entry name" value="Por_Secre_tail"/>
    <property type="match status" value="1"/>
</dbReference>
<dbReference type="Gene3D" id="2.70.98.70">
    <property type="match status" value="1"/>
</dbReference>
<dbReference type="PANTHER" id="PTHR39210:SF1">
    <property type="entry name" value="HEPARIN-SULFATE LYASE"/>
    <property type="match status" value="1"/>
</dbReference>
<protein>
    <submittedName>
        <fullName evidence="7">Heparinase II/III family protein</fullName>
    </submittedName>
</protein>
<evidence type="ECO:0000256" key="2">
    <source>
        <dbReference type="ARBA" id="ARBA00022729"/>
    </source>
</evidence>
<dbReference type="EMBL" id="CP095848">
    <property type="protein sequence ID" value="UPL50515.1"/>
    <property type="molecule type" value="Genomic_DNA"/>
</dbReference>
<evidence type="ECO:0000259" key="6">
    <source>
        <dbReference type="Pfam" id="PF07940"/>
    </source>
</evidence>
<dbReference type="RefSeq" id="WP_247976528.1">
    <property type="nucleotide sequence ID" value="NZ_CP095848.1"/>
</dbReference>
<comment type="subcellular location">
    <subcellularLocation>
        <location evidence="1">Periplasm</location>
    </subcellularLocation>
</comment>
<dbReference type="Pfam" id="PF07940">
    <property type="entry name" value="Hepar_II_III_C"/>
    <property type="match status" value="1"/>
</dbReference>
<evidence type="ECO:0000256" key="1">
    <source>
        <dbReference type="ARBA" id="ARBA00004418"/>
    </source>
</evidence>
<evidence type="ECO:0000256" key="3">
    <source>
        <dbReference type="ARBA" id="ARBA00022764"/>
    </source>
</evidence>
<dbReference type="SUPFAM" id="SSF48230">
    <property type="entry name" value="Chondroitin AC/alginate lyase"/>
    <property type="match status" value="1"/>
</dbReference>